<dbReference type="InterPro" id="IPR011990">
    <property type="entry name" value="TPR-like_helical_dom_sf"/>
</dbReference>
<evidence type="ECO:0000259" key="7">
    <source>
        <dbReference type="Pfam" id="PF14322"/>
    </source>
</evidence>
<evidence type="ECO:0000256" key="3">
    <source>
        <dbReference type="ARBA" id="ARBA00022729"/>
    </source>
</evidence>
<organism evidence="8 9">
    <name type="scientific">Rhodocytophaga rosea</name>
    <dbReference type="NCBI Taxonomy" id="2704465"/>
    <lineage>
        <taxon>Bacteria</taxon>
        <taxon>Pseudomonadati</taxon>
        <taxon>Bacteroidota</taxon>
        <taxon>Cytophagia</taxon>
        <taxon>Cytophagales</taxon>
        <taxon>Rhodocytophagaceae</taxon>
        <taxon>Rhodocytophaga</taxon>
    </lineage>
</organism>
<keyword evidence="9" id="KW-1185">Reference proteome</keyword>
<evidence type="ECO:0000259" key="6">
    <source>
        <dbReference type="Pfam" id="PF07980"/>
    </source>
</evidence>
<gene>
    <name evidence="8" type="ORF">GXP67_11060</name>
</gene>
<evidence type="ECO:0000256" key="1">
    <source>
        <dbReference type="ARBA" id="ARBA00004442"/>
    </source>
</evidence>
<dbReference type="EMBL" id="CP048222">
    <property type="protein sequence ID" value="QHT67147.1"/>
    <property type="molecule type" value="Genomic_DNA"/>
</dbReference>
<feature type="domain" description="SusD-like N-terminal" evidence="7">
    <location>
        <begin position="21"/>
        <end position="200"/>
    </location>
</feature>
<keyword evidence="3" id="KW-0732">Signal</keyword>
<dbReference type="Pfam" id="PF14322">
    <property type="entry name" value="SusD-like_3"/>
    <property type="match status" value="1"/>
</dbReference>
<dbReference type="Proteomes" id="UP000480178">
    <property type="component" value="Chromosome"/>
</dbReference>
<evidence type="ECO:0000256" key="5">
    <source>
        <dbReference type="ARBA" id="ARBA00023237"/>
    </source>
</evidence>
<evidence type="ECO:0000313" key="8">
    <source>
        <dbReference type="EMBL" id="QHT67147.1"/>
    </source>
</evidence>
<evidence type="ECO:0000313" key="9">
    <source>
        <dbReference type="Proteomes" id="UP000480178"/>
    </source>
</evidence>
<evidence type="ECO:0000256" key="2">
    <source>
        <dbReference type="ARBA" id="ARBA00006275"/>
    </source>
</evidence>
<proteinExistence type="inferred from homology"/>
<dbReference type="KEGG" id="rhoz:GXP67_11060"/>
<dbReference type="PROSITE" id="PS51257">
    <property type="entry name" value="PROKAR_LIPOPROTEIN"/>
    <property type="match status" value="1"/>
</dbReference>
<dbReference type="Pfam" id="PF07980">
    <property type="entry name" value="SusD_RagB"/>
    <property type="match status" value="1"/>
</dbReference>
<comment type="similarity">
    <text evidence="2">Belongs to the SusD family.</text>
</comment>
<dbReference type="GO" id="GO:0009279">
    <property type="term" value="C:cell outer membrane"/>
    <property type="evidence" value="ECO:0007669"/>
    <property type="project" value="UniProtKB-SubCell"/>
</dbReference>
<accession>A0A6C0GGQ8</accession>
<dbReference type="InterPro" id="IPR012944">
    <property type="entry name" value="SusD_RagB_dom"/>
</dbReference>
<comment type="subcellular location">
    <subcellularLocation>
        <location evidence="1">Cell outer membrane</location>
    </subcellularLocation>
</comment>
<dbReference type="Gene3D" id="1.25.40.390">
    <property type="match status" value="1"/>
</dbReference>
<reference evidence="8 9" key="1">
    <citation type="submission" date="2020-01" db="EMBL/GenBank/DDBJ databases">
        <authorList>
            <person name="Kim M.K."/>
        </authorList>
    </citation>
    <scope>NUCLEOTIDE SEQUENCE [LARGE SCALE GENOMIC DNA]</scope>
    <source>
        <strain evidence="8 9">172606-1</strain>
    </source>
</reference>
<keyword evidence="5" id="KW-0998">Cell outer membrane</keyword>
<feature type="domain" description="RagB/SusD" evidence="6">
    <location>
        <begin position="263"/>
        <end position="504"/>
    </location>
</feature>
<sequence>MVKLRYITICGLLLMATSCKDFLEEKPTNSLTTDTPVTSPDIARAFANSAYVNIDRLSTNAGGWGGSNPGLLEYMTGKADGNAQSEAFKFTELTYDARAFYIDNWWEGMYQGIARCNLALTKLGEFNTITDVEKTNMLAEVRAMRALYYFYLVRMFGDVPKVTQLATSLDQVQTPRSPLKEIYDEIIIPDLLEAEKSTLPWRDESGRVSMGMIKSMLADVYLTYAGYPAEGGATAYAESAKRSLEVINSGVFTLFPEYNDMINPANNNKGEFIFQVQYTKDIRHNYLTPATLPTLRGIAAYADEYGGITPRREFVQSYEPGDKRTQEKQFYYTYYKGHPNDYPVGDARRDSLNLGGYYIYKYFDKQAVDVDAKSSLNFTVYRLADVMLMYAEASNRAEGSPNANARMYLNMIRDRAKLGPVTVTSQEDFEKAVWAERYFELAFENKMWFDMVRTRKVRNDLTKNWDDFVGHTTVYNKTFTANQLLFPIPQREIDNNKSLVQNLGFN</sequence>
<dbReference type="SUPFAM" id="SSF48452">
    <property type="entry name" value="TPR-like"/>
    <property type="match status" value="1"/>
</dbReference>
<dbReference type="AlphaFoldDB" id="A0A6C0GGQ8"/>
<evidence type="ECO:0000256" key="4">
    <source>
        <dbReference type="ARBA" id="ARBA00023136"/>
    </source>
</evidence>
<dbReference type="InterPro" id="IPR033985">
    <property type="entry name" value="SusD-like_N"/>
</dbReference>
<keyword evidence="4" id="KW-0472">Membrane</keyword>
<dbReference type="RefSeq" id="WP_162443190.1">
    <property type="nucleotide sequence ID" value="NZ_CP048222.1"/>
</dbReference>
<name>A0A6C0GGQ8_9BACT</name>
<protein>
    <submittedName>
        <fullName evidence="8">RagB/SusD family nutrient uptake outer membrane protein</fullName>
    </submittedName>
</protein>